<feature type="region of interest" description="Disordered" evidence="2">
    <location>
        <begin position="2173"/>
        <end position="2300"/>
    </location>
</feature>
<dbReference type="InterPro" id="IPR036859">
    <property type="entry name" value="CAP-Gly_dom_sf"/>
</dbReference>
<feature type="compositionally biased region" description="Basic and acidic residues" evidence="2">
    <location>
        <begin position="1214"/>
        <end position="1224"/>
    </location>
</feature>
<feature type="region of interest" description="Disordered" evidence="2">
    <location>
        <begin position="50"/>
        <end position="123"/>
    </location>
</feature>
<feature type="compositionally biased region" description="Basic and acidic residues" evidence="2">
    <location>
        <begin position="604"/>
        <end position="622"/>
    </location>
</feature>
<dbReference type="RefSeq" id="XP_031163250.1">
    <property type="nucleotide sequence ID" value="XM_031307390.2"/>
</dbReference>
<feature type="region of interest" description="Disordered" evidence="2">
    <location>
        <begin position="1957"/>
        <end position="2126"/>
    </location>
</feature>
<dbReference type="SUPFAM" id="SSF74924">
    <property type="entry name" value="Cap-Gly domain"/>
    <property type="match status" value="1"/>
</dbReference>
<feature type="compositionally biased region" description="Low complexity" evidence="2">
    <location>
        <begin position="93"/>
        <end position="105"/>
    </location>
</feature>
<dbReference type="Pfam" id="PF01302">
    <property type="entry name" value="CAP_GLY"/>
    <property type="match status" value="1"/>
</dbReference>
<feature type="compositionally biased region" description="Polar residues" evidence="2">
    <location>
        <begin position="107"/>
        <end position="121"/>
    </location>
</feature>
<feature type="region of interest" description="Disordered" evidence="2">
    <location>
        <begin position="1810"/>
        <end position="1866"/>
    </location>
</feature>
<feature type="compositionally biased region" description="Polar residues" evidence="2">
    <location>
        <begin position="1225"/>
        <end position="1250"/>
    </location>
</feature>
<feature type="region of interest" description="Disordered" evidence="2">
    <location>
        <begin position="550"/>
        <end position="652"/>
    </location>
</feature>
<dbReference type="PROSITE" id="PS50245">
    <property type="entry name" value="CAP_GLY_2"/>
    <property type="match status" value="1"/>
</dbReference>
<dbReference type="Gene3D" id="2.30.30.190">
    <property type="entry name" value="CAP Gly-rich-like domain"/>
    <property type="match status" value="1"/>
</dbReference>
<organism evidence="4 5">
    <name type="scientific">Sander lucioperca</name>
    <name type="common">Pike-perch</name>
    <name type="synonym">Perca lucioperca</name>
    <dbReference type="NCBI Taxonomy" id="283035"/>
    <lineage>
        <taxon>Eukaryota</taxon>
        <taxon>Metazoa</taxon>
        <taxon>Chordata</taxon>
        <taxon>Craniata</taxon>
        <taxon>Vertebrata</taxon>
        <taxon>Euteleostomi</taxon>
        <taxon>Actinopterygii</taxon>
        <taxon>Neopterygii</taxon>
        <taxon>Teleostei</taxon>
        <taxon>Neoteleostei</taxon>
        <taxon>Acanthomorphata</taxon>
        <taxon>Eupercaria</taxon>
        <taxon>Perciformes</taxon>
        <taxon>Percoidei</taxon>
        <taxon>Percidae</taxon>
        <taxon>Luciopercinae</taxon>
        <taxon>Sander</taxon>
    </lineage>
</organism>
<feature type="region of interest" description="Disordered" evidence="2">
    <location>
        <begin position="2921"/>
        <end position="2967"/>
    </location>
</feature>
<feature type="compositionally biased region" description="Low complexity" evidence="2">
    <location>
        <begin position="2017"/>
        <end position="2031"/>
    </location>
</feature>
<feature type="compositionally biased region" description="Basic and acidic residues" evidence="2">
    <location>
        <begin position="73"/>
        <end position="85"/>
    </location>
</feature>
<feature type="region of interest" description="Disordered" evidence="2">
    <location>
        <begin position="235"/>
        <end position="290"/>
    </location>
</feature>
<feature type="compositionally biased region" description="Basic and acidic residues" evidence="2">
    <location>
        <begin position="456"/>
        <end position="470"/>
    </location>
</feature>
<dbReference type="Ensembl" id="ENSSLUT00000026293.1">
    <property type="protein sequence ID" value="ENSSLUP00000025470.1"/>
    <property type="gene ID" value="ENSSLUG00000011581.1"/>
</dbReference>
<feature type="domain" description="CAP-Gly" evidence="3">
    <location>
        <begin position="2587"/>
        <end position="2629"/>
    </location>
</feature>
<evidence type="ECO:0000313" key="5">
    <source>
        <dbReference type="Proteomes" id="UP000694568"/>
    </source>
</evidence>
<feature type="compositionally biased region" description="Polar residues" evidence="2">
    <location>
        <begin position="2674"/>
        <end position="2689"/>
    </location>
</feature>
<feature type="compositionally biased region" description="Polar residues" evidence="2">
    <location>
        <begin position="2003"/>
        <end position="2014"/>
    </location>
</feature>
<feature type="compositionally biased region" description="Polar residues" evidence="2">
    <location>
        <begin position="1824"/>
        <end position="1837"/>
    </location>
</feature>
<feature type="compositionally biased region" description="Basic and acidic residues" evidence="2">
    <location>
        <begin position="2323"/>
        <end position="2333"/>
    </location>
</feature>
<reference evidence="4" key="1">
    <citation type="submission" date="2025-08" db="UniProtKB">
        <authorList>
            <consortium name="Ensembl"/>
        </authorList>
    </citation>
    <scope>IDENTIFICATION</scope>
</reference>
<dbReference type="GO" id="GO:0034453">
    <property type="term" value="P:microtubule anchoring"/>
    <property type="evidence" value="ECO:0007669"/>
    <property type="project" value="InterPro"/>
</dbReference>
<feature type="compositionally biased region" description="Polar residues" evidence="2">
    <location>
        <begin position="260"/>
        <end position="276"/>
    </location>
</feature>
<sequence length="3192" mass="355384">MREMRSSRRTEVSGQQLTDHNIGTELTTAWKSLSQSKAALRHIENRLEAAPGTGVLLDSVMDLPKKKSSRTIRCRDGQQADDSRGSSKRRGRSQQSPDKSSSRSPLRNATQDSNVRRNNSVEFREPLVSYREATPPPHPSSQLEAYSLQSVPGSSYQSSPPPSDPLLSQLVYQRDTRDKQADRDLDSTHSSALENTEVRYLNDQPALDTLRTIGNQSHLTGVRVHAWERAEEKSTLKAQLGMDSQESSPSLAPAPGSIRQGESTPSTSPGSASQRLENLRRHQPDDKLEKLKERIRRQRQHLEEAAEKEKLLGYLEQPIMAAVGSNNAGTSNMPTAIIRKVAAAPPAPIYKGFNSTETKIRTPDGRVWKEEQFHNLSKEIYSDLSRQFAETTRSRHQQQREQRADRLKERRPPKPVRKVHRAAPSSDLNAKPVISPASWREGQKLVKMVLGPVPKLPREKDRPQPADRLSRTASRHRSSSDPRSESNPQPRPNSTERPRSGFKSKNHSTTTSPPSSTDRDQAPVGVSTDLLSADIKGILDDLQLECKAAEGEERARQRSRGGSSARRGRGGSGSRKRTPVSVWGTTVTTDSSSRGCRSVSPTAHRPETTDSGHKKRHYDADTVRQYISRQQEERKRRQAEEKRALKEEAERRNQRLQELYRKQREVAKTMALPSEVPVAPVQKRLQETYNKLLLEEAQLGEEATQMLPVAPSSQMRPMYQPSGESDKENKRLEAPQSPSSSDRSLNDRPSPPLSRNDLDIGVTSLLQPDRLSPAVRPMTGPSSSGLAPFGDHLLSRLLRLETAVAASDVKHTPQPATASFNRPQSKMSRIEALKATAASLSNRIESEARKLAGEGLNYGTETSMDVDTIRPSQANLNDGCWAETAATENDDVALRIQRILTSTGHSSYNGTALPGVGNLHVLRGHKENKGTHTNLTYPQTTSVDVTGPILNNYTHERRRLVNGLEKDKNRTELHDSSAGSISEGPLLSEGSFSEDDPSPPHPSNNRVPVLADRLEAMDYCAGQRRDYQRLSEFQREAARCTALSPPFAQHDGSKAAWEELNKGSPLSVINIFTKNLHGHVTVSERNSPSAHSIHSGNGPIDTAIYEDDFVSSHSSRASGQLRRSSNSHSVNSHFEELMRRSPYDKSTGGINSHHSSFQLSSHSPHLSPASTSGSSPFSKRSTRKRGTASDQSDATLVEEQRSSCSPPSEALSSDSRKRGSDKSSVHSQAKSVYSNDTIRGTSGLSHQSLGLDSKKSPAARPKQSSPSGSPYPGSPPGAGCPSEPGRIGSLEANYPNTGTTARSGRAETKTTGELQYSPAVLQQRMAAELQYLESIEESVRQLGDVERVMGVSMAQQESVTLAQMLKARQQCHEHDLYELKIKAEREALETQLQLEENRQRVARAHIELQENLAANQKETLEGLQEATTKMMSQQAEAARYTADTARHIKEMTELARSQIAGALVVPPAVSDSSILDKREEQQSSYSEQLQEKNDSDSFPSEVSSRRTRPEEPLSSLNSLSHSDSLSFRRPNLSGADSSSHHSPSRASTDPRERTKKEAVEGKLRKGGAKERTEREAGSSSIEEEVLTAANDSLCSDSIPSVVDEKGDSTSVATEYSLKFDESMTEDEIEERSFRSLLPSEAHRRGTMEKKSRHHEESEDDGANHDTTLVSGAHNILKSQDGNMAFSSGQDSFSQFTMDMVRQYMKDEEVRLQHQSSLLHLRQKAVKEKTRTELAWLEHQKKRLRDKGEDDKMPPIRKKQRGLLMKLQQEQAEIKRLQEANKAARKERQLLLKQQEEIERMRNSTFRLKERLKCSGGEAPPETPVSETPVSEAASSNMRHVEDIRSPSPSLSVSGSETSSIMQKLKKMRSHMDEKHCSPVHYFFSVFTAHHWASLSVCLPNLHPKFQLFIYNQLVRFLTKREQQLMQRRHHAEELLQWKLRLDQEEAEVRRMEKEALAVWDRQTPQDMAEGQEKEIPDISPNPSHHRSSEPRTDSEKDYVSEGDCSSATPESSIHTEGLGSQQPGSPSSLQPASVPETPLASVQSSPANYTQDFTSASRSPSKQSLQSPLKGSHSSAASPSDGSSKTKMQLCSSSRTANHAHTQPAESPMQTEPISDQSDIESRIKALKEELRKRKFMAYQLKKEQKKRNKERLKAQEASLLKQLESYNNFIEKTKAELNKEPDSTPDTQSQIKDSTSIAEQSSIKPPAHRSETSKISESERTRNDASLNRHALPQPDLSRSTSVPEELSDEDDAPTVTTSPVYDSPECPPSGPRSPLARGGLLRPSSKEAQAQIVESGDENIVSYQRSDIQEELEVEVSSTFEDQHSERLLKLEEEDSLNSQEKLSASKHVSSSMSEEHRYSSSVSLEQDTEIKKRETSEAEEAEKSNIISSSKSHSAAVDLKTSPPLSYSSASSEHSCSPDLVAFSSKKGAAIKDVEVSSPIADGYHEDFESSADSSPREERHGSKPASQISVAPTEIKGLRKDSPSRATPYDSQDEEVDEEISEELSHHSGTSGASCQSGRLLDLHNHTDNSKHDSNDIVHSSRSPPISPLHTPLSPVIDEMPSFSIGDRVLVGSVQPGTLRFKGPTSFANGFWAGVELDKSEGSNNGTYDGIVYFKCDESHGIFAPPDKITHLPDKFEIYTDTTEDEDSFCDGMSDKDGEKRKTDEHKSQKQGNLKSENDQTSNKVYESGDKKVTEESVHKIGSHLNLQHYKESKHPICNGNTRDIMLDFEDAPTTLLISDTDKIDQGKQSLKEITAIVEREEVDSHQFSPADLSTDIRDDKGEQKDRDLLDTFADKLLNNFVKDTLTQFAEIKKAKEQKIEAANQMNGYLFSENVEQEEWFSSVQQKDGLPFFLPAEKEELSSPELCNRPESPVLGASGQEELAKRLAELELSRELLDELGEDQDWFDEDFGLSSRREQQRLKQREEEVRLGRSGLSAGPALGGLASSGGEQQVKTPPRPELPLPLPPKLPEQPAMVVPHSATEVEKMVHAATKEIWESCCLGKEGALILSQLPNPKPSQEYLGIEAMRQDQEALCVRSYRKAVYDLTWEMLQEIYAEDPSADQPQWVKPRRVKSSFFHRVKTPGDLTKIQEFISAEVLKLYGLTKDHSQKTDWQKMLKFGKKKRDRVDHILVQELHEEEAQWVNYDEDELFVKMQLADSIFDALLKDTANVLTLIYDKRAKRESTLS</sequence>
<feature type="compositionally biased region" description="Polar residues" evidence="2">
    <location>
        <begin position="2185"/>
        <end position="2204"/>
    </location>
</feature>
<feature type="compositionally biased region" description="Basic and acidic residues" evidence="2">
    <location>
        <begin position="1986"/>
        <end position="1999"/>
    </location>
</feature>
<dbReference type="OrthoDB" id="306254at2759"/>
<dbReference type="InterPro" id="IPR000938">
    <property type="entry name" value="CAP-Gly_domain"/>
</dbReference>
<feature type="compositionally biased region" description="Polar residues" evidence="2">
    <location>
        <begin position="2040"/>
        <end position="2069"/>
    </location>
</feature>
<feature type="compositionally biased region" description="Basic and acidic residues" evidence="2">
    <location>
        <begin position="277"/>
        <end position="290"/>
    </location>
</feature>
<proteinExistence type="predicted"/>
<dbReference type="GeneID" id="116055407"/>
<feature type="compositionally biased region" description="Polar residues" evidence="2">
    <location>
        <begin position="2339"/>
        <end position="2351"/>
    </location>
</feature>
<feature type="compositionally biased region" description="Basic and acidic residues" evidence="2">
    <location>
        <begin position="2657"/>
        <end position="2672"/>
    </location>
</feature>
<dbReference type="PANTHER" id="PTHR13958:SF3">
    <property type="entry name" value="CAP-GLY DOMAIN-CONTAINING PROTEIN-RELATED"/>
    <property type="match status" value="1"/>
</dbReference>
<feature type="compositionally biased region" description="Basic and acidic residues" evidence="2">
    <location>
        <begin position="1640"/>
        <end position="1656"/>
    </location>
</feature>
<dbReference type="Proteomes" id="UP000694568">
    <property type="component" value="Unplaced"/>
</dbReference>
<feature type="compositionally biased region" description="Basic residues" evidence="2">
    <location>
        <begin position="566"/>
        <end position="578"/>
    </location>
</feature>
<feature type="compositionally biased region" description="Polar residues" evidence="2">
    <location>
        <begin position="12"/>
        <end position="23"/>
    </location>
</feature>
<feature type="compositionally biased region" description="Low complexity" evidence="2">
    <location>
        <begin position="2071"/>
        <end position="2083"/>
    </location>
</feature>
<feature type="coiled-coil region" evidence="1">
    <location>
        <begin position="1378"/>
        <end position="1443"/>
    </location>
</feature>
<feature type="compositionally biased region" description="Low complexity" evidence="2">
    <location>
        <begin position="1122"/>
        <end position="1132"/>
    </location>
</feature>
<dbReference type="InterPro" id="IPR028750">
    <property type="entry name" value="CEP350/CC187"/>
</dbReference>
<feature type="region of interest" description="Disordered" evidence="2">
    <location>
        <begin position="2440"/>
        <end position="2551"/>
    </location>
</feature>
<evidence type="ECO:0000256" key="1">
    <source>
        <dbReference type="SAM" id="Coils"/>
    </source>
</evidence>
<dbReference type="GO" id="GO:0008017">
    <property type="term" value="F:microtubule binding"/>
    <property type="evidence" value="ECO:0007669"/>
    <property type="project" value="InterPro"/>
</dbReference>
<feature type="region of interest" description="Disordered" evidence="2">
    <location>
        <begin position="2316"/>
        <end position="2421"/>
    </location>
</feature>
<feature type="compositionally biased region" description="Acidic residues" evidence="2">
    <location>
        <begin position="2495"/>
        <end position="2506"/>
    </location>
</feature>
<keyword evidence="1" id="KW-0175">Coiled coil</keyword>
<feature type="coiled-coil region" evidence="1">
    <location>
        <begin position="1726"/>
        <end position="1803"/>
    </location>
</feature>
<dbReference type="GeneTree" id="ENSGT00940000155130"/>
<keyword evidence="5" id="KW-1185">Reference proteome</keyword>
<feature type="region of interest" description="Disordered" evidence="2">
    <location>
        <begin position="450"/>
        <end position="523"/>
    </location>
</feature>
<feature type="compositionally biased region" description="Polar residues" evidence="2">
    <location>
        <begin position="2085"/>
        <end position="2117"/>
    </location>
</feature>
<feature type="compositionally biased region" description="Low complexity" evidence="2">
    <location>
        <begin position="1152"/>
        <end position="1178"/>
    </location>
</feature>
<feature type="compositionally biased region" description="Basic and acidic residues" evidence="2">
    <location>
        <begin position="1"/>
        <end position="11"/>
    </location>
</feature>
<feature type="region of interest" description="Disordered" evidence="2">
    <location>
        <begin position="2650"/>
        <end position="2697"/>
    </location>
</feature>
<feature type="region of interest" description="Disordered" evidence="2">
    <location>
        <begin position="1476"/>
        <end position="1583"/>
    </location>
</feature>
<feature type="compositionally biased region" description="Low complexity" evidence="2">
    <location>
        <begin position="1264"/>
        <end position="1285"/>
    </location>
</feature>
<feature type="region of interest" description="Disordered" evidence="2">
    <location>
        <begin position="1115"/>
        <end position="1313"/>
    </location>
</feature>
<feature type="compositionally biased region" description="Basic and acidic residues" evidence="2">
    <location>
        <begin position="1548"/>
        <end position="1576"/>
    </location>
</feature>
<feature type="compositionally biased region" description="Basic and acidic residues" evidence="2">
    <location>
        <begin position="724"/>
        <end position="733"/>
    </location>
</feature>
<feature type="compositionally biased region" description="Low complexity" evidence="2">
    <location>
        <begin position="2936"/>
        <end position="2954"/>
    </location>
</feature>
<feature type="compositionally biased region" description="Basic and acidic residues" evidence="2">
    <location>
        <begin position="2525"/>
        <end position="2540"/>
    </location>
</feature>
<name>A0A8C9YH58_SANLU</name>
<evidence type="ECO:0000313" key="4">
    <source>
        <dbReference type="Ensembl" id="ENSSLUP00000025470.1"/>
    </source>
</evidence>
<feature type="region of interest" description="Disordered" evidence="2">
    <location>
        <begin position="1623"/>
        <end position="1667"/>
    </location>
</feature>
<feature type="region of interest" description="Disordered" evidence="2">
    <location>
        <begin position="387"/>
        <end position="435"/>
    </location>
</feature>
<feature type="compositionally biased region" description="Polar residues" evidence="2">
    <location>
        <begin position="583"/>
        <end position="601"/>
    </location>
</feature>
<feature type="region of interest" description="Disordered" evidence="2">
    <location>
        <begin position="703"/>
        <end position="760"/>
    </location>
</feature>
<feature type="compositionally biased region" description="Basic and acidic residues" evidence="2">
    <location>
        <begin position="2921"/>
        <end position="2935"/>
    </location>
</feature>
<feature type="compositionally biased region" description="Basic and acidic residues" evidence="2">
    <location>
        <begin position="2173"/>
        <end position="2183"/>
    </location>
</feature>
<dbReference type="PANTHER" id="PTHR13958">
    <property type="entry name" value="CENTROSOME-ASSOCIATED PROTEIN 350"/>
    <property type="match status" value="1"/>
</dbReference>
<feature type="compositionally biased region" description="Low complexity" evidence="2">
    <location>
        <begin position="1533"/>
        <end position="1547"/>
    </location>
</feature>
<dbReference type="SMART" id="SM01052">
    <property type="entry name" value="CAP_GLY"/>
    <property type="match status" value="1"/>
</dbReference>
<dbReference type="GO" id="GO:0005813">
    <property type="term" value="C:centrosome"/>
    <property type="evidence" value="ECO:0007669"/>
    <property type="project" value="InterPro"/>
</dbReference>
<protein>
    <submittedName>
        <fullName evidence="4">Centrosomal protein 350</fullName>
    </submittedName>
</protein>
<gene>
    <name evidence="4" type="primary">cep350</name>
</gene>
<feature type="compositionally biased region" description="Low complexity" evidence="2">
    <location>
        <begin position="1845"/>
        <end position="1859"/>
    </location>
</feature>
<accession>A0A8C9YH58</accession>
<feature type="compositionally biased region" description="Low complexity" evidence="2">
    <location>
        <begin position="2387"/>
        <end position="2421"/>
    </location>
</feature>
<evidence type="ECO:0000259" key="3">
    <source>
        <dbReference type="PROSITE" id="PS50245"/>
    </source>
</evidence>
<feature type="coiled-coil region" evidence="1">
    <location>
        <begin position="1927"/>
        <end position="1954"/>
    </location>
</feature>
<feature type="compositionally biased region" description="Polar residues" evidence="2">
    <location>
        <begin position="2511"/>
        <end position="2521"/>
    </location>
</feature>
<feature type="region of interest" description="Disordered" evidence="2">
    <location>
        <begin position="962"/>
        <end position="1007"/>
    </location>
</feature>
<feature type="compositionally biased region" description="Low complexity" evidence="2">
    <location>
        <begin position="1513"/>
        <end position="1525"/>
    </location>
</feature>
<reference evidence="4" key="2">
    <citation type="submission" date="2025-09" db="UniProtKB">
        <authorList>
            <consortium name="Ensembl"/>
        </authorList>
    </citation>
    <scope>IDENTIFICATION</scope>
</reference>
<feature type="compositionally biased region" description="Basic and acidic residues" evidence="2">
    <location>
        <begin position="630"/>
        <end position="652"/>
    </location>
</feature>
<evidence type="ECO:0000256" key="2">
    <source>
        <dbReference type="SAM" id="MobiDB-lite"/>
    </source>
</evidence>
<feature type="region of interest" description="Disordered" evidence="2">
    <location>
        <begin position="1"/>
        <end position="23"/>
    </location>
</feature>
<feature type="compositionally biased region" description="Basic and acidic residues" evidence="2">
    <location>
        <begin position="2209"/>
        <end position="2224"/>
    </location>
</feature>
<feature type="compositionally biased region" description="Basic and acidic residues" evidence="2">
    <location>
        <begin position="398"/>
        <end position="412"/>
    </location>
</feature>
<feature type="compositionally biased region" description="Basic and acidic residues" evidence="2">
    <location>
        <begin position="1133"/>
        <end position="1143"/>
    </location>
</feature>
<feature type="compositionally biased region" description="Basic and acidic residues" evidence="2">
    <location>
        <begin position="964"/>
        <end position="975"/>
    </location>
</feature>
<feature type="compositionally biased region" description="Low complexity" evidence="2">
    <location>
        <begin position="1202"/>
        <end position="1213"/>
    </location>
</feature>